<reference evidence="5" key="1">
    <citation type="journal article" date="2016" name="Nat. Genet.">
        <title>A high-quality carrot genome assembly provides new insights into carotenoid accumulation and asterid genome evolution.</title>
        <authorList>
            <person name="Iorizzo M."/>
            <person name="Ellison S."/>
            <person name="Senalik D."/>
            <person name="Zeng P."/>
            <person name="Satapoomin P."/>
            <person name="Huang J."/>
            <person name="Bowman M."/>
            <person name="Iovene M."/>
            <person name="Sanseverino W."/>
            <person name="Cavagnaro P."/>
            <person name="Yildiz M."/>
            <person name="Macko-Podgorni A."/>
            <person name="Moranska E."/>
            <person name="Grzebelus E."/>
            <person name="Grzebelus D."/>
            <person name="Ashrafi H."/>
            <person name="Zheng Z."/>
            <person name="Cheng S."/>
            <person name="Spooner D."/>
            <person name="Van Deynze A."/>
            <person name="Simon P."/>
        </authorList>
    </citation>
    <scope>NUCLEOTIDE SEQUENCE [LARGE SCALE GENOMIC DNA]</scope>
    <source>
        <tissue evidence="5">Leaf</tissue>
    </source>
</reference>
<evidence type="ECO:0000259" key="4">
    <source>
        <dbReference type="Pfam" id="PF14389"/>
    </source>
</evidence>
<name>A0A161ZQK1_DAUCS</name>
<comment type="caution">
    <text evidence="5">The sequence shown here is derived from an EMBL/GenBank/DDBJ whole genome shotgun (WGS) entry which is preliminary data.</text>
</comment>
<dbReference type="InterPro" id="IPR006869">
    <property type="entry name" value="DUF547"/>
</dbReference>
<feature type="domain" description="Ternary complex factor MIP1 leucine-zipper" evidence="4">
    <location>
        <begin position="83"/>
        <end position="165"/>
    </location>
</feature>
<dbReference type="InterPro" id="IPR025757">
    <property type="entry name" value="MIP1_Leuzipper"/>
</dbReference>
<gene>
    <name evidence="5" type="ORF">DCAR_022755</name>
</gene>
<protein>
    <recommendedName>
        <fullName evidence="6">DUF547 domain-containing protein</fullName>
    </recommendedName>
</protein>
<dbReference type="Pfam" id="PF14389">
    <property type="entry name" value="Lzipper-MIP1"/>
    <property type="match status" value="1"/>
</dbReference>
<keyword evidence="1" id="KW-0175">Coiled coil</keyword>
<evidence type="ECO:0000313" key="5">
    <source>
        <dbReference type="EMBL" id="KZM89882.1"/>
    </source>
</evidence>
<dbReference type="EMBL" id="LNRQ01000006">
    <property type="protein sequence ID" value="KZM89882.1"/>
    <property type="molecule type" value="Genomic_DNA"/>
</dbReference>
<dbReference type="STRING" id="79200.A0A161ZQK1"/>
<dbReference type="Pfam" id="PF04784">
    <property type="entry name" value="DUF547"/>
    <property type="match status" value="2"/>
</dbReference>
<organism evidence="5">
    <name type="scientific">Daucus carota subsp. sativus</name>
    <name type="common">Carrot</name>
    <dbReference type="NCBI Taxonomy" id="79200"/>
    <lineage>
        <taxon>Eukaryota</taxon>
        <taxon>Viridiplantae</taxon>
        <taxon>Streptophyta</taxon>
        <taxon>Embryophyta</taxon>
        <taxon>Tracheophyta</taxon>
        <taxon>Spermatophyta</taxon>
        <taxon>Magnoliopsida</taxon>
        <taxon>eudicotyledons</taxon>
        <taxon>Gunneridae</taxon>
        <taxon>Pentapetalae</taxon>
        <taxon>asterids</taxon>
        <taxon>campanulids</taxon>
        <taxon>Apiales</taxon>
        <taxon>Apiaceae</taxon>
        <taxon>Apioideae</taxon>
        <taxon>Scandiceae</taxon>
        <taxon>Daucinae</taxon>
        <taxon>Daucus</taxon>
        <taxon>Daucus sect. Daucus</taxon>
    </lineage>
</organism>
<feature type="domain" description="DUF547" evidence="3">
    <location>
        <begin position="445"/>
        <end position="572"/>
    </location>
</feature>
<dbReference type="PANTHER" id="PTHR46248">
    <property type="entry name" value="EXPRESSED PROTEIN"/>
    <property type="match status" value="1"/>
</dbReference>
<dbReference type="Gramene" id="KZM89882">
    <property type="protein sequence ID" value="KZM89882"/>
    <property type="gene ID" value="DCAR_022755"/>
</dbReference>
<evidence type="ECO:0000256" key="1">
    <source>
        <dbReference type="SAM" id="Coils"/>
    </source>
</evidence>
<dbReference type="PANTHER" id="PTHR46248:SF6">
    <property type="entry name" value="OS03G0859900 PROTEIN"/>
    <property type="match status" value="1"/>
</dbReference>
<dbReference type="AlphaFoldDB" id="A0A161ZQK1"/>
<evidence type="ECO:0008006" key="6">
    <source>
        <dbReference type="Google" id="ProtNLM"/>
    </source>
</evidence>
<evidence type="ECO:0000259" key="3">
    <source>
        <dbReference type="Pfam" id="PF04784"/>
    </source>
</evidence>
<feature type="region of interest" description="Disordered" evidence="2">
    <location>
        <begin position="268"/>
        <end position="292"/>
    </location>
</feature>
<proteinExistence type="predicted"/>
<feature type="coiled-coil region" evidence="1">
    <location>
        <begin position="134"/>
        <end position="168"/>
    </location>
</feature>
<sequence>MILINYVAINNHLKCNVPPSSTSHPLLLNQDLLTFRPLTQCVNPPFLNSLYRIFMKSISFMATPPDLVLHLPATTLKKNKASRQQKREELEIEVSTLHKMLDHEHKVHEILDSSVKLQQNGSVVSVPPFLPPKVKELLTELAMVETEIIRLESQISHLKTDLAQEKKVTRESKSVKWKDAAILNNTHVSSSSSELPPNPKPSVIKGFTENIAFETKALHFISKAIKGDYNLSDFSIHEKLKSSRASFPEQKENHFNHEVGFQERMSKKSGILKPPSPFRDPRHKTPKKERNQDMANELPPKYVSTPIHQTEEENIHKLPPNKLSENIMKCLVNIFVRLIRTSRAMELEKSGPISRSANFSLSFRAETSLNTKASLMLQKDSRQQDPYGIFDMEESIPRDIGPYKHLVRFTSSSLDPKCISNSSSFPLLQKLRELMNGLQKLDMRFMTYQQKLSFWINMYNACIMHGFLQYGVPSSPEKLLTLMNKATLNIGGNTINAQSIEHFILRNQTSSLRKEIYQKDDKEAIARELYGLDSSDPNVTFALCCGTRSSPAVKIYTSDVLAELERTKLEYLQASIVVTSSKRVLIPELLIRNMHELIGQNSKNNMESLVEWVCHQLPASGSLRKSMVDCFRGLSSGKLSRVVDKIPYEFEFQYLLSICHTSRAMELEKSGPISRSANFSLSFRAETSLNTKASLMLQKDSRQQDPYGIFDMEESIPRDIGPYKHLVRFTSSSLDPKCISNSSSFPLLQKLRELMNGLQKLDMRFMTYQQKLSFWINMYNACIMHGFLQYGVPSSPEKLLTLMNKATLNIGGNTINAQSIEHFILRNQTSSLRKEIYQKDDKEAIARELYGLDSSDPNVTFALCCGTRSSPAVKIYTSDVLAELERTKLEYLQASIVVTSSKRVLIPELLIRNMHELIGQNSKNNMESLVEWVCHQLPASGSLRKSMVDCFRGLSSGKLSRVVDKIPYEFEFQYLLSM</sequence>
<accession>A0A161ZQK1</accession>
<evidence type="ECO:0000256" key="2">
    <source>
        <dbReference type="SAM" id="MobiDB-lite"/>
    </source>
</evidence>
<feature type="domain" description="DUF547" evidence="3">
    <location>
        <begin position="765"/>
        <end position="892"/>
    </location>
</feature>